<gene>
    <name evidence="2" type="ORF">FD51_GL003022</name>
</gene>
<sequence length="96" mass="11359">MRQIISFVASILFMFFLFPGFKHHPRPIWYWVWYLSLAIVCIGVTGFGVWMLIAAKFRVKYSMLVLMGILMIALMPSALIRATLLFRAYRKRIRQQ</sequence>
<dbReference type="AlphaFoldDB" id="A0A0R1F0Q2"/>
<accession>A0A0R1F0Q2</accession>
<feature type="transmembrane region" description="Helical" evidence="1">
    <location>
        <begin position="28"/>
        <end position="55"/>
    </location>
</feature>
<evidence type="ECO:0000313" key="3">
    <source>
        <dbReference type="Proteomes" id="UP000051984"/>
    </source>
</evidence>
<dbReference type="EMBL" id="AZCT01000009">
    <property type="protein sequence ID" value="KRK12263.1"/>
    <property type="molecule type" value="Genomic_DNA"/>
</dbReference>
<name>A0A0R1F0Q2_LACZE</name>
<dbReference type="Proteomes" id="UP000051984">
    <property type="component" value="Unassembled WGS sequence"/>
</dbReference>
<feature type="transmembrane region" description="Helical" evidence="1">
    <location>
        <begin position="6"/>
        <end position="21"/>
    </location>
</feature>
<dbReference type="RefSeq" id="WP_010491454.1">
    <property type="nucleotide sequence ID" value="NZ_AZCT01000009.1"/>
</dbReference>
<keyword evidence="1" id="KW-0472">Membrane</keyword>
<keyword evidence="1" id="KW-1133">Transmembrane helix</keyword>
<protein>
    <submittedName>
        <fullName evidence="2">Uncharacterized protein</fullName>
    </submittedName>
</protein>
<proteinExistence type="predicted"/>
<reference evidence="2 3" key="1">
    <citation type="journal article" date="2015" name="Genome Announc.">
        <title>Expanding the biotechnology potential of lactobacilli through comparative genomics of 213 strains and associated genera.</title>
        <authorList>
            <person name="Sun Z."/>
            <person name="Harris H.M."/>
            <person name="McCann A."/>
            <person name="Guo C."/>
            <person name="Argimon S."/>
            <person name="Zhang W."/>
            <person name="Yang X."/>
            <person name="Jeffery I.B."/>
            <person name="Cooney J.C."/>
            <person name="Kagawa T.F."/>
            <person name="Liu W."/>
            <person name="Song Y."/>
            <person name="Salvetti E."/>
            <person name="Wrobel A."/>
            <person name="Rasinkangas P."/>
            <person name="Parkhill J."/>
            <person name="Rea M.C."/>
            <person name="O'Sullivan O."/>
            <person name="Ritari J."/>
            <person name="Douillard F.P."/>
            <person name="Paul Ross R."/>
            <person name="Yang R."/>
            <person name="Briner A.E."/>
            <person name="Felis G.E."/>
            <person name="de Vos W.M."/>
            <person name="Barrangou R."/>
            <person name="Klaenhammer T.R."/>
            <person name="Caufield P.W."/>
            <person name="Cui Y."/>
            <person name="Zhang H."/>
            <person name="O'Toole P.W."/>
        </authorList>
    </citation>
    <scope>NUCLEOTIDE SEQUENCE [LARGE SCALE GENOMIC DNA]</scope>
    <source>
        <strain evidence="2 3">DSM 20178</strain>
    </source>
</reference>
<organism evidence="2 3">
    <name type="scientific">Lacticaseibacillus zeae DSM 20178 = KCTC 3804</name>
    <dbReference type="NCBI Taxonomy" id="1423816"/>
    <lineage>
        <taxon>Bacteria</taxon>
        <taxon>Bacillati</taxon>
        <taxon>Bacillota</taxon>
        <taxon>Bacilli</taxon>
        <taxon>Lactobacillales</taxon>
        <taxon>Lactobacillaceae</taxon>
        <taxon>Lacticaseibacillus</taxon>
    </lineage>
</organism>
<feature type="transmembrane region" description="Helical" evidence="1">
    <location>
        <begin position="61"/>
        <end position="86"/>
    </location>
</feature>
<evidence type="ECO:0000313" key="2">
    <source>
        <dbReference type="EMBL" id="KRK12263.1"/>
    </source>
</evidence>
<dbReference type="PATRIC" id="fig|1423816.3.peg.3136"/>
<evidence type="ECO:0000256" key="1">
    <source>
        <dbReference type="SAM" id="Phobius"/>
    </source>
</evidence>
<comment type="caution">
    <text evidence="2">The sequence shown here is derived from an EMBL/GenBank/DDBJ whole genome shotgun (WGS) entry which is preliminary data.</text>
</comment>
<keyword evidence="1" id="KW-0812">Transmembrane</keyword>